<evidence type="ECO:0000313" key="2">
    <source>
        <dbReference type="EMBL" id="EHL15654.1"/>
    </source>
</evidence>
<dbReference type="GO" id="GO:0008218">
    <property type="term" value="P:bioluminescence"/>
    <property type="evidence" value="ECO:0007669"/>
    <property type="project" value="InterPro"/>
</dbReference>
<dbReference type="Gene3D" id="3.40.50.12780">
    <property type="entry name" value="N-terminal domain of ligase-like"/>
    <property type="match status" value="1"/>
</dbReference>
<gene>
    <name evidence="2" type="ORF">HMPREF9630_02052</name>
</gene>
<dbReference type="InterPro" id="IPR042099">
    <property type="entry name" value="ANL_N_sf"/>
</dbReference>
<accession>V9HPM6</accession>
<sequence>MKYDDVLKYEPFSLTKAEKQILLLKRLNYLTKLHYEKCDDYRKILDFLGFDKNKNYNVEEQIFLPIRLFKELDLKSIPDDEIFKKMTSSGTTGQQVSKIYLDRATSLYQQKTLIKIMSSIITHNRMPMIIIDTKRVVSDPNFISARKSGILGFSLFAKDKIFALDDNMNLDIDLLEKFLEKHKNEDIFIFGYTFIIWQYFYEELKRRRKTLDLSNVILLHGGGWKKLKNLNISDMAFKESLNQVANIKRISEFYGMAEQTGSIYITCEHGNMHTSTYSDIIIRRKEDFSICDIGEKGIIQLISLIPESYPGHNILTEDEGVILGEDDCPCNRKGKYFKILGRIQNAEIRGCSDTYERK</sequence>
<dbReference type="HOGENOM" id="CLU_051326_0_0_9"/>
<organism evidence="2 3">
    <name type="scientific">Peptoanaerobacter stomatis</name>
    <dbReference type="NCBI Taxonomy" id="796937"/>
    <lineage>
        <taxon>Bacteria</taxon>
        <taxon>Bacillati</taxon>
        <taxon>Bacillota</taxon>
        <taxon>Clostridia</taxon>
        <taxon>Peptostreptococcales</taxon>
        <taxon>Filifactoraceae</taxon>
        <taxon>Peptoanaerobacter</taxon>
    </lineage>
</organism>
<reference evidence="2 3" key="1">
    <citation type="submission" date="2012-05" db="EMBL/GenBank/DDBJ databases">
        <title>The Genome Sequence of Eubacteriaceae bacterium CM2.</title>
        <authorList>
            <consortium name="The Broad Institute Genome Sequencing Platform"/>
            <person name="Earl A."/>
            <person name="Ward D."/>
            <person name="Feldgarden M."/>
            <person name="Gevers D."/>
            <person name="Sizova M."/>
            <person name="Hazen A."/>
            <person name="Epstein S."/>
            <person name="Walker B."/>
            <person name="Young S.K."/>
            <person name="Zeng Q."/>
            <person name="Gargeya S."/>
            <person name="Fitzgerald M."/>
            <person name="Haas B."/>
            <person name="Abouelleil A."/>
            <person name="Alvarado L."/>
            <person name="Arachchi H.M."/>
            <person name="Berlin A."/>
            <person name="Chapman S.B."/>
            <person name="Goldberg J."/>
            <person name="Griggs A."/>
            <person name="Gujja S."/>
            <person name="Hansen M."/>
            <person name="Howarth C."/>
            <person name="Imamovic A."/>
            <person name="Larimer J."/>
            <person name="McCowen C."/>
            <person name="Montmayeur A."/>
            <person name="Murphy C."/>
            <person name="Neiman D."/>
            <person name="Pearson M."/>
            <person name="Priest M."/>
            <person name="Roberts A."/>
            <person name="Saif S."/>
            <person name="Shea T."/>
            <person name="Sisk P."/>
            <person name="Sykes S."/>
            <person name="Wortman J."/>
            <person name="Nusbaum C."/>
            <person name="Birren B."/>
        </authorList>
    </citation>
    <scope>NUCLEOTIDE SEQUENCE [LARGE SCALE GENOMIC DNA]</scope>
    <source>
        <strain evidence="2 3">CM2</strain>
    </source>
</reference>
<dbReference type="Proteomes" id="UP000017818">
    <property type="component" value="Unassembled WGS sequence"/>
</dbReference>
<dbReference type="GO" id="GO:0047474">
    <property type="term" value="F:long-chain fatty acid--protein ligase activity"/>
    <property type="evidence" value="ECO:0007669"/>
    <property type="project" value="InterPro"/>
</dbReference>
<protein>
    <recommendedName>
        <fullName evidence="1">Acyl-protein synthetase LuxE domain-containing protein</fullName>
    </recommendedName>
</protein>
<proteinExistence type="predicted"/>
<dbReference type="OrthoDB" id="182577at2"/>
<dbReference type="RefSeq" id="WP_009526596.1">
    <property type="nucleotide sequence ID" value="NZ_JH815225.1"/>
</dbReference>
<evidence type="ECO:0000259" key="1">
    <source>
        <dbReference type="Pfam" id="PF04443"/>
    </source>
</evidence>
<feature type="domain" description="Acyl-protein synthetase LuxE" evidence="1">
    <location>
        <begin position="4"/>
        <end position="356"/>
    </location>
</feature>
<dbReference type="InterPro" id="IPR007534">
    <property type="entry name" value="LuxE"/>
</dbReference>
<dbReference type="AlphaFoldDB" id="V9HPM6"/>
<dbReference type="SUPFAM" id="SSF56801">
    <property type="entry name" value="Acetyl-CoA synthetase-like"/>
    <property type="match status" value="1"/>
</dbReference>
<name>V9HPM6_9FIRM</name>
<dbReference type="EMBL" id="AFZF02000003">
    <property type="protein sequence ID" value="EHL15654.1"/>
    <property type="molecule type" value="Genomic_DNA"/>
</dbReference>
<comment type="caution">
    <text evidence="2">The sequence shown here is derived from an EMBL/GenBank/DDBJ whole genome shotgun (WGS) entry which is preliminary data.</text>
</comment>
<dbReference type="Pfam" id="PF04443">
    <property type="entry name" value="LuxE"/>
    <property type="match status" value="1"/>
</dbReference>
<dbReference type="PATRIC" id="fig|796939.3.peg.1572"/>
<evidence type="ECO:0000313" key="3">
    <source>
        <dbReference type="Proteomes" id="UP000017818"/>
    </source>
</evidence>